<protein>
    <recommendedName>
        <fullName evidence="3">DUF177 domain-containing protein</fullName>
    </recommendedName>
</protein>
<accession>A0A101FYG9</accession>
<dbReference type="InterPro" id="IPR003772">
    <property type="entry name" value="YceD"/>
</dbReference>
<dbReference type="AlphaFoldDB" id="A0A101FYG9"/>
<name>A0A101FYG9_9CHLR</name>
<sequence>MNQPRRPFRINVGFLINQPIGYSRDFPFSFTPYQFENEEIVENLCGSINLIRTQSGVQAVMEVSATVDAQCVRCLEPFKQGLHTTFQELFTFARVPLSEDEELIPEDGYLDFEQTIKDYLFLEFPIKPLCTPDCRGLCMVCGQKLNESSCNHVVQEKG</sequence>
<evidence type="ECO:0008006" key="3">
    <source>
        <dbReference type="Google" id="ProtNLM"/>
    </source>
</evidence>
<dbReference type="PANTHER" id="PTHR34374">
    <property type="entry name" value="LARGE RIBOSOMAL RNA SUBUNIT ACCUMULATION PROTEIN YCED HOMOLOG 1, CHLOROPLASTIC"/>
    <property type="match status" value="1"/>
</dbReference>
<dbReference type="Proteomes" id="UP000064249">
    <property type="component" value="Unassembled WGS sequence"/>
</dbReference>
<organism evidence="1 2">
    <name type="scientific">Anaerolinea thermophila</name>
    <dbReference type="NCBI Taxonomy" id="167964"/>
    <lineage>
        <taxon>Bacteria</taxon>
        <taxon>Bacillati</taxon>
        <taxon>Chloroflexota</taxon>
        <taxon>Anaerolineae</taxon>
        <taxon>Anaerolineales</taxon>
        <taxon>Anaerolineaceae</taxon>
        <taxon>Anaerolinea</taxon>
    </lineage>
</organism>
<gene>
    <name evidence="1" type="ORF">XD73_0365</name>
</gene>
<dbReference type="PANTHER" id="PTHR34374:SF1">
    <property type="entry name" value="LARGE RIBOSOMAL RNA SUBUNIT ACCUMULATION PROTEIN YCED HOMOLOG 1, CHLOROPLASTIC"/>
    <property type="match status" value="1"/>
</dbReference>
<evidence type="ECO:0000313" key="1">
    <source>
        <dbReference type="EMBL" id="KUK46744.1"/>
    </source>
</evidence>
<proteinExistence type="predicted"/>
<dbReference type="Pfam" id="PF02620">
    <property type="entry name" value="YceD"/>
    <property type="match status" value="1"/>
</dbReference>
<evidence type="ECO:0000313" key="2">
    <source>
        <dbReference type="Proteomes" id="UP000064249"/>
    </source>
</evidence>
<dbReference type="EMBL" id="LGFU01000009">
    <property type="protein sequence ID" value="KUK46744.1"/>
    <property type="molecule type" value="Genomic_DNA"/>
</dbReference>
<reference evidence="1 2" key="1">
    <citation type="journal article" date="2015" name="MBio">
        <title>Genome-Resolved Metagenomic Analysis Reveals Roles for Candidate Phyla and Other Microbial Community Members in Biogeochemical Transformations in Oil Reservoirs.</title>
        <authorList>
            <person name="Hu P."/>
            <person name="Tom L."/>
            <person name="Singh A."/>
            <person name="Thomas B.C."/>
            <person name="Baker B.J."/>
            <person name="Piceno Y.M."/>
            <person name="Andersen G.L."/>
            <person name="Banfield J.F."/>
        </authorList>
    </citation>
    <scope>NUCLEOTIDE SEQUENCE [LARGE SCALE GENOMIC DNA]</scope>
    <source>
        <strain evidence="1">46_16</strain>
    </source>
</reference>
<comment type="caution">
    <text evidence="1">The sequence shown here is derived from an EMBL/GenBank/DDBJ whole genome shotgun (WGS) entry which is preliminary data.</text>
</comment>